<accession>A0A3B0AFU7</accession>
<reference evidence="2 3" key="1">
    <citation type="journal article" date="2007" name="Int. J. Syst. Evol. Microbiol.">
        <title>Paenibacillus ginsengarvi sp. nov., isolated from soil from ginseng cultivation.</title>
        <authorList>
            <person name="Yoon M.H."/>
            <person name="Ten L.N."/>
            <person name="Im W.T."/>
        </authorList>
    </citation>
    <scope>NUCLEOTIDE SEQUENCE [LARGE SCALE GENOMIC DNA]</scope>
    <source>
        <strain evidence="2 3">KCTC 13059</strain>
    </source>
</reference>
<dbReference type="InterPro" id="IPR006311">
    <property type="entry name" value="TAT_signal"/>
</dbReference>
<keyword evidence="3" id="KW-1185">Reference proteome</keyword>
<evidence type="ECO:0000313" key="3">
    <source>
        <dbReference type="Proteomes" id="UP000282311"/>
    </source>
</evidence>
<dbReference type="AlphaFoldDB" id="A0A3B0AFU7"/>
<feature type="compositionally biased region" description="Basic and acidic residues" evidence="1">
    <location>
        <begin position="1"/>
        <end position="13"/>
    </location>
</feature>
<dbReference type="EMBL" id="RBAH01000067">
    <property type="protein sequence ID" value="RKN59702.1"/>
    <property type="molecule type" value="Genomic_DNA"/>
</dbReference>
<proteinExistence type="predicted"/>
<name>A0A3B0AFU7_9BACL</name>
<dbReference type="PROSITE" id="PS51318">
    <property type="entry name" value="TAT"/>
    <property type="match status" value="1"/>
</dbReference>
<evidence type="ECO:0000256" key="1">
    <source>
        <dbReference type="SAM" id="MobiDB-lite"/>
    </source>
</evidence>
<sequence length="458" mass="49845">MTDKTNKNREPAHETGPGNRVDNPAEAAISRRSLLRTLGIGGAVLAGTAALGADLAYAGSSLSGADLSGDAALQVANVAELMALPADSLKDGLHVYVGGYNAIGDGGGKLVRWVANSSKADNGGTVHNPAAGKEARWAISGSSPDMRYIDGGYKGRFEVLHNGVADFRWFGVFGPAQEPDAALDAMVNDETIHRIEAHSDLNFKKRHVYHRSNIEIDFLHHTVTTEGIELNTIDNPFGAVLFFQGTQTGVTQTVTLAANVEEYSDIYEVADSSVFEVGSWWHAQVKNNAGGSAQRELDYLVKVTEVFDATRVRLNYKSGWQLAAGRQITYKKINPAIGCVVKNMNFVGVPVPPNGTSQRPTPDWDMLGSNPVAYEYAVECDAIGIKATKVFWPVVMRRYNSHYITERCQLMNPEERDWGGTGYLTQQINVLYGHIKDCNTSNARHLNDFTCAAYCLVE</sequence>
<feature type="non-terminal residue" evidence="2">
    <location>
        <position position="458"/>
    </location>
</feature>
<dbReference type="RefSeq" id="WP_205127170.1">
    <property type="nucleotide sequence ID" value="NZ_RBAH01000067.1"/>
</dbReference>
<protein>
    <submittedName>
        <fullName evidence="2">Peptidase C14</fullName>
    </submittedName>
</protein>
<feature type="region of interest" description="Disordered" evidence="1">
    <location>
        <begin position="1"/>
        <end position="25"/>
    </location>
</feature>
<organism evidence="2 3">
    <name type="scientific">Paenibacillus ginsengarvi</name>
    <dbReference type="NCBI Taxonomy" id="400777"/>
    <lineage>
        <taxon>Bacteria</taxon>
        <taxon>Bacillati</taxon>
        <taxon>Bacillota</taxon>
        <taxon>Bacilli</taxon>
        <taxon>Bacillales</taxon>
        <taxon>Paenibacillaceae</taxon>
        <taxon>Paenibacillus</taxon>
    </lineage>
</organism>
<evidence type="ECO:0000313" key="2">
    <source>
        <dbReference type="EMBL" id="RKN59702.1"/>
    </source>
</evidence>
<comment type="caution">
    <text evidence="2">The sequence shown here is derived from an EMBL/GenBank/DDBJ whole genome shotgun (WGS) entry which is preliminary data.</text>
</comment>
<gene>
    <name evidence="2" type="ORF">D7M11_36075</name>
</gene>
<dbReference type="Proteomes" id="UP000282311">
    <property type="component" value="Unassembled WGS sequence"/>
</dbReference>